<evidence type="ECO:0000313" key="4">
    <source>
        <dbReference type="Proteomes" id="UP000092952"/>
    </source>
</evidence>
<organism evidence="3 4">
    <name type="scientific">Immundisolibacter cernigliae</name>
    <dbReference type="NCBI Taxonomy" id="1810504"/>
    <lineage>
        <taxon>Bacteria</taxon>
        <taxon>Pseudomonadati</taxon>
        <taxon>Pseudomonadota</taxon>
        <taxon>Gammaproteobacteria</taxon>
        <taxon>Immundisolibacterales</taxon>
        <taxon>Immundisolibacteraceae</taxon>
        <taxon>Immundisolibacter</taxon>
    </lineage>
</organism>
<evidence type="ECO:0000313" key="3">
    <source>
        <dbReference type="EMBL" id="ANX05126.1"/>
    </source>
</evidence>
<dbReference type="PANTHER" id="PTHR43777:SF1">
    <property type="entry name" value="MOLYBDENUM COFACTOR CYTIDYLYLTRANSFERASE"/>
    <property type="match status" value="1"/>
</dbReference>
<sequence>MTIGILLAAGAGSRFGGDKLLASLHGRPLVLHAVAALRPAVTEIIAVVRPGDEELAAVLTRAGARVAVCDQAAAGMGHSLACGARLAPLDCNVVVALGDMPAVAPHTIKRIIAALDAGAAIAVPCHQGRRGHPVGFAGRLVPDLRSLTGDHGARHVLLENAASVQEIEVDDPGVLLDVDTHGALRQAMQAMPTDS</sequence>
<feature type="domain" description="MobA-like NTP transferase" evidence="2">
    <location>
        <begin position="4"/>
        <end position="159"/>
    </location>
</feature>
<dbReference type="InParanoid" id="A0A1B1YWP0"/>
<proteinExistence type="predicted"/>
<dbReference type="CDD" id="cd04182">
    <property type="entry name" value="GT_2_like_f"/>
    <property type="match status" value="1"/>
</dbReference>
<dbReference type="PANTHER" id="PTHR43777">
    <property type="entry name" value="MOLYBDENUM COFACTOR CYTIDYLYLTRANSFERASE"/>
    <property type="match status" value="1"/>
</dbReference>
<accession>A0A1B1YWP0</accession>
<protein>
    <recommendedName>
        <fullName evidence="2">MobA-like NTP transferase domain-containing protein</fullName>
    </recommendedName>
</protein>
<keyword evidence="1" id="KW-0460">Magnesium</keyword>
<dbReference type="RefSeq" id="WP_068806675.1">
    <property type="nucleotide sequence ID" value="NZ_CP014671.1"/>
</dbReference>
<gene>
    <name evidence="3" type="ORF">PG2T_13675</name>
</gene>
<evidence type="ECO:0000256" key="1">
    <source>
        <dbReference type="ARBA" id="ARBA00022842"/>
    </source>
</evidence>
<dbReference type="SUPFAM" id="SSF53448">
    <property type="entry name" value="Nucleotide-diphospho-sugar transferases"/>
    <property type="match status" value="1"/>
</dbReference>
<dbReference type="Gene3D" id="3.90.550.10">
    <property type="entry name" value="Spore Coat Polysaccharide Biosynthesis Protein SpsA, Chain A"/>
    <property type="match status" value="1"/>
</dbReference>
<name>A0A1B1YWP0_9GAMM</name>
<evidence type="ECO:0000259" key="2">
    <source>
        <dbReference type="Pfam" id="PF12804"/>
    </source>
</evidence>
<reference evidence="4" key="1">
    <citation type="submission" date="2016-03" db="EMBL/GenBank/DDBJ databases">
        <title>Complete genome sequence of Solimmundus cernigliae, representing a novel lineage of polycyclic aromatic hydrocarbon degraders within the Gammaproteobacteria.</title>
        <authorList>
            <person name="Singleton D.R."/>
            <person name="Dickey A.N."/>
            <person name="Scholl E.H."/>
            <person name="Wright F.A."/>
            <person name="Aitken M.D."/>
        </authorList>
    </citation>
    <scope>NUCLEOTIDE SEQUENCE [LARGE SCALE GENOMIC DNA]</scope>
    <source>
        <strain evidence="4">TR3.2</strain>
    </source>
</reference>
<dbReference type="KEGG" id="gbi:PG2T_13675"/>
<dbReference type="EMBL" id="CP014671">
    <property type="protein sequence ID" value="ANX05126.1"/>
    <property type="molecule type" value="Genomic_DNA"/>
</dbReference>
<dbReference type="OrthoDB" id="5298023at2"/>
<dbReference type="Pfam" id="PF12804">
    <property type="entry name" value="NTP_transf_3"/>
    <property type="match status" value="1"/>
</dbReference>
<keyword evidence="4" id="KW-1185">Reference proteome</keyword>
<dbReference type="InterPro" id="IPR025877">
    <property type="entry name" value="MobA-like_NTP_Trfase"/>
</dbReference>
<dbReference type="STRING" id="1810504.PG2T_13675"/>
<dbReference type="Proteomes" id="UP000092952">
    <property type="component" value="Chromosome"/>
</dbReference>
<dbReference type="GO" id="GO:0016779">
    <property type="term" value="F:nucleotidyltransferase activity"/>
    <property type="evidence" value="ECO:0007669"/>
    <property type="project" value="UniProtKB-ARBA"/>
</dbReference>
<dbReference type="AlphaFoldDB" id="A0A1B1YWP0"/>
<dbReference type="InterPro" id="IPR029044">
    <property type="entry name" value="Nucleotide-diphossugar_trans"/>
</dbReference>